<feature type="signal peptide" evidence="1">
    <location>
        <begin position="1"/>
        <end position="18"/>
    </location>
</feature>
<reference evidence="2 3" key="1">
    <citation type="journal article" date="2021" name="Sci. Rep.">
        <title>The genome of the diatom Chaetoceros tenuissimus carries an ancient integrated fragment of an extant virus.</title>
        <authorList>
            <person name="Hongo Y."/>
            <person name="Kimura K."/>
            <person name="Takaki Y."/>
            <person name="Yoshida Y."/>
            <person name="Baba S."/>
            <person name="Kobayashi G."/>
            <person name="Nagasaki K."/>
            <person name="Hano T."/>
            <person name="Tomaru Y."/>
        </authorList>
    </citation>
    <scope>NUCLEOTIDE SEQUENCE [LARGE SCALE GENOMIC DNA]</scope>
    <source>
        <strain evidence="2 3">NIES-3715</strain>
    </source>
</reference>
<evidence type="ECO:0000313" key="3">
    <source>
        <dbReference type="Proteomes" id="UP001054902"/>
    </source>
</evidence>
<proteinExistence type="predicted"/>
<keyword evidence="1" id="KW-0732">Signal</keyword>
<evidence type="ECO:0000256" key="1">
    <source>
        <dbReference type="SAM" id="SignalP"/>
    </source>
</evidence>
<evidence type="ECO:0008006" key="4">
    <source>
        <dbReference type="Google" id="ProtNLM"/>
    </source>
</evidence>
<name>A0AAD3HEU1_9STRA</name>
<dbReference type="EMBL" id="BLLK01000069">
    <property type="protein sequence ID" value="GFH60706.1"/>
    <property type="molecule type" value="Genomic_DNA"/>
</dbReference>
<evidence type="ECO:0000313" key="2">
    <source>
        <dbReference type="EMBL" id="GFH60706.1"/>
    </source>
</evidence>
<dbReference type="AlphaFoldDB" id="A0AAD3HEU1"/>
<comment type="caution">
    <text evidence="2">The sequence shown here is derived from an EMBL/GenBank/DDBJ whole genome shotgun (WGS) entry which is preliminary data.</text>
</comment>
<sequence length="145" mass="16045">MKLEILILVLRAFTGVPTRRMVAGITISNPVDSGEFKYWNHEGAPHAITRLAGPDLYSHGGLHLEGNAHCNSCKQNELAQCCSFRYENGLIAKQVIVEHPNFAQCFQSCNIFQVSSITKMFLGINAHITAWALTLMVVEVKESNA</sequence>
<gene>
    <name evidence="2" type="ORF">CTEN210_17182</name>
</gene>
<dbReference type="Proteomes" id="UP001054902">
    <property type="component" value="Unassembled WGS sequence"/>
</dbReference>
<protein>
    <recommendedName>
        <fullName evidence="4">Beta-lactamase-related domain-containing protein</fullName>
    </recommendedName>
</protein>
<feature type="chain" id="PRO_5042072337" description="Beta-lactamase-related domain-containing protein" evidence="1">
    <location>
        <begin position="19"/>
        <end position="145"/>
    </location>
</feature>
<organism evidence="2 3">
    <name type="scientific">Chaetoceros tenuissimus</name>
    <dbReference type="NCBI Taxonomy" id="426638"/>
    <lineage>
        <taxon>Eukaryota</taxon>
        <taxon>Sar</taxon>
        <taxon>Stramenopiles</taxon>
        <taxon>Ochrophyta</taxon>
        <taxon>Bacillariophyta</taxon>
        <taxon>Coscinodiscophyceae</taxon>
        <taxon>Chaetocerotophycidae</taxon>
        <taxon>Chaetocerotales</taxon>
        <taxon>Chaetocerotaceae</taxon>
        <taxon>Chaetoceros</taxon>
    </lineage>
</organism>
<accession>A0AAD3HEU1</accession>
<keyword evidence="3" id="KW-1185">Reference proteome</keyword>